<sequence>LHGNKTSPKLQLCWEGKKKSLRGRNLLDLFRRNIFCLTDELTVHALRDKSHFPANFDMYASYELIHILQARTLV</sequence>
<proteinExistence type="predicted"/>
<gene>
    <name evidence="1" type="ORF">TSPGSL018_29665</name>
</gene>
<name>A0A061QKE7_9CHLO</name>
<accession>A0A061QKE7</accession>
<feature type="non-terminal residue" evidence="1">
    <location>
        <position position="1"/>
    </location>
</feature>
<organism evidence="1">
    <name type="scientific">Tetraselmis sp. GSL018</name>
    <dbReference type="NCBI Taxonomy" id="582737"/>
    <lineage>
        <taxon>Eukaryota</taxon>
        <taxon>Viridiplantae</taxon>
        <taxon>Chlorophyta</taxon>
        <taxon>core chlorophytes</taxon>
        <taxon>Chlorodendrophyceae</taxon>
        <taxon>Chlorodendrales</taxon>
        <taxon>Chlorodendraceae</taxon>
        <taxon>Tetraselmis</taxon>
    </lineage>
</organism>
<evidence type="ECO:0000313" key="1">
    <source>
        <dbReference type="EMBL" id="JAC60148.1"/>
    </source>
</evidence>
<dbReference type="AlphaFoldDB" id="A0A061QKE7"/>
<protein>
    <submittedName>
        <fullName evidence="1">Uncharacterized protein</fullName>
    </submittedName>
</protein>
<dbReference type="EMBL" id="GBEZ01027126">
    <property type="protein sequence ID" value="JAC60148.1"/>
    <property type="molecule type" value="Transcribed_RNA"/>
</dbReference>
<reference evidence="1" key="1">
    <citation type="submission" date="2014-05" db="EMBL/GenBank/DDBJ databases">
        <title>The transcriptome of the halophilic microalga Tetraselmis sp. GSL018 isolated from the Great Salt Lake, Utah.</title>
        <authorList>
            <person name="Jinkerson R.E."/>
            <person name="D'Adamo S."/>
            <person name="Posewitz M.C."/>
        </authorList>
    </citation>
    <scope>NUCLEOTIDE SEQUENCE</scope>
    <source>
        <strain evidence="1">GSL018</strain>
    </source>
</reference>